<proteinExistence type="predicted"/>
<protein>
    <submittedName>
        <fullName evidence="1">Uncharacterized protein</fullName>
    </submittedName>
</protein>
<evidence type="ECO:0000313" key="1">
    <source>
        <dbReference type="EMBL" id="TPG65285.1"/>
    </source>
</evidence>
<organism evidence="1 2">
    <name type="scientific">Pseudomonas arsenicoxydans</name>
    <dbReference type="NCBI Taxonomy" id="702115"/>
    <lineage>
        <taxon>Bacteria</taxon>
        <taxon>Pseudomonadati</taxon>
        <taxon>Pseudomonadota</taxon>
        <taxon>Gammaproteobacteria</taxon>
        <taxon>Pseudomonadales</taxon>
        <taxon>Pseudomonadaceae</taxon>
        <taxon>Pseudomonas</taxon>
    </lineage>
</organism>
<dbReference type="AlphaFoldDB" id="A0A502GUF4"/>
<gene>
    <name evidence="1" type="ORF">EAH78_31790</name>
</gene>
<accession>A0A502GUF4</accession>
<reference evidence="1 2" key="1">
    <citation type="journal article" date="2019" name="Environ. Microbiol.">
        <title>Species interactions and distinct microbial communities in high Arctic permafrost affected cryosols are associated with the CH4 and CO2 gas fluxes.</title>
        <authorList>
            <person name="Altshuler I."/>
            <person name="Hamel J."/>
            <person name="Turney S."/>
            <person name="Magnuson E."/>
            <person name="Levesque R."/>
            <person name="Greer C."/>
            <person name="Whyte L.G."/>
        </authorList>
    </citation>
    <scope>NUCLEOTIDE SEQUENCE [LARGE SCALE GENOMIC DNA]</scope>
    <source>
        <strain evidence="1 2">E3</strain>
    </source>
</reference>
<evidence type="ECO:0000313" key="2">
    <source>
        <dbReference type="Proteomes" id="UP000317933"/>
    </source>
</evidence>
<name>A0A502GUF4_9PSED</name>
<sequence length="122" mass="13899">MNYYEILSLSNFYLEDSYVLSIDEVAGSLTFELEAVLTKNHPQYEEPQNGEQYCYRKVLLRFFSADSIEWLDRRLIGFVDSTGDLDYGNIDSFVSDDGAYILSGDWGRVIIRGGEVEAAITD</sequence>
<dbReference type="EMBL" id="RCZE01000028">
    <property type="protein sequence ID" value="TPG65285.1"/>
    <property type="molecule type" value="Genomic_DNA"/>
</dbReference>
<dbReference type="Proteomes" id="UP000317933">
    <property type="component" value="Unassembled WGS sequence"/>
</dbReference>
<comment type="caution">
    <text evidence="1">The sequence shown here is derived from an EMBL/GenBank/DDBJ whole genome shotgun (WGS) entry which is preliminary data.</text>
</comment>
<dbReference type="RefSeq" id="WP_140672267.1">
    <property type="nucleotide sequence ID" value="NZ_RCZE01000028.1"/>
</dbReference>